<evidence type="ECO:0000313" key="2">
    <source>
        <dbReference type="EMBL" id="MPN61170.1"/>
    </source>
</evidence>
<evidence type="ECO:0000259" key="1">
    <source>
        <dbReference type="Pfam" id="PF14082"/>
    </source>
</evidence>
<dbReference type="InterPro" id="IPR025359">
    <property type="entry name" value="SduA_C"/>
</dbReference>
<proteinExistence type="predicted"/>
<feature type="domain" description="Shedu protein SduA C-terminal" evidence="1">
    <location>
        <begin position="17"/>
        <end position="71"/>
    </location>
</feature>
<protein>
    <recommendedName>
        <fullName evidence="1">Shedu protein SduA C-terminal domain-containing protein</fullName>
    </recommendedName>
</protein>
<gene>
    <name evidence="2" type="ORF">SDC9_208904</name>
</gene>
<dbReference type="EMBL" id="VSSQ01137391">
    <property type="protein sequence ID" value="MPN61170.1"/>
    <property type="molecule type" value="Genomic_DNA"/>
</dbReference>
<accession>A0A645JDL6</accession>
<name>A0A645JDL6_9ZZZZ</name>
<sequence length="87" mass="10241">MSETDLNDKNPKLLQNFSGVRLKAIHPKGYIIFGRNDISFSEDGEQKHYDFELIRNMYSDVIDIITFDDLLDRINRIITHLQSQQIQ</sequence>
<organism evidence="2">
    <name type="scientific">bioreactor metagenome</name>
    <dbReference type="NCBI Taxonomy" id="1076179"/>
    <lineage>
        <taxon>unclassified sequences</taxon>
        <taxon>metagenomes</taxon>
        <taxon>ecological metagenomes</taxon>
    </lineage>
</organism>
<dbReference type="AlphaFoldDB" id="A0A645JDL6"/>
<reference evidence="2" key="1">
    <citation type="submission" date="2019-08" db="EMBL/GenBank/DDBJ databases">
        <authorList>
            <person name="Kucharzyk K."/>
            <person name="Murdoch R.W."/>
            <person name="Higgins S."/>
            <person name="Loffler F."/>
        </authorList>
    </citation>
    <scope>NUCLEOTIDE SEQUENCE</scope>
</reference>
<comment type="caution">
    <text evidence="2">The sequence shown here is derived from an EMBL/GenBank/DDBJ whole genome shotgun (WGS) entry which is preliminary data.</text>
</comment>
<dbReference type="Pfam" id="PF14082">
    <property type="entry name" value="SduA_C"/>
    <property type="match status" value="1"/>
</dbReference>